<evidence type="ECO:0000256" key="1">
    <source>
        <dbReference type="ARBA" id="ARBA00008834"/>
    </source>
</evidence>
<accession>A0A4Q0M887</accession>
<dbReference type="Pfam" id="PF00295">
    <property type="entry name" value="Glyco_hydro_28"/>
    <property type="match status" value="1"/>
</dbReference>
<keyword evidence="7" id="KW-0624">Polysaccharide degradation</keyword>
<comment type="function">
    <text evidence="8">Pectinolytic enzyme involved in the degradation of xylogalacturonan (xga), a galacturonan backbone heavily substituted with xylose, and which is one important component of the hairy regions of pectin. Activity requires a galacturonic acid backbone substituted with xylose.</text>
</comment>
<comment type="caution">
    <text evidence="11">The sequence shown here is derived from an EMBL/GenBank/DDBJ whole genome shotgun (WGS) entry which is preliminary data.</text>
</comment>
<feature type="chain" id="PRO_5020526821" evidence="10">
    <location>
        <begin position="26"/>
        <end position="484"/>
    </location>
</feature>
<dbReference type="GO" id="GO:0000272">
    <property type="term" value="P:polysaccharide catabolic process"/>
    <property type="evidence" value="ECO:0007669"/>
    <property type="project" value="UniProtKB-KW"/>
</dbReference>
<dbReference type="Proteomes" id="UP000290848">
    <property type="component" value="Unassembled WGS sequence"/>
</dbReference>
<evidence type="ECO:0000256" key="2">
    <source>
        <dbReference type="ARBA" id="ARBA00022737"/>
    </source>
</evidence>
<dbReference type="Gene3D" id="2.160.20.10">
    <property type="entry name" value="Single-stranded right-handed beta-helix, Pectin lyase-like"/>
    <property type="match status" value="1"/>
</dbReference>
<dbReference type="GO" id="GO:0004650">
    <property type="term" value="F:polygalacturonase activity"/>
    <property type="evidence" value="ECO:0007669"/>
    <property type="project" value="InterPro"/>
</dbReference>
<keyword evidence="4" id="KW-0325">Glycoprotein</keyword>
<protein>
    <submittedName>
        <fullName evidence="11">Endo-polygalacturonase</fullName>
    </submittedName>
</protein>
<evidence type="ECO:0000256" key="10">
    <source>
        <dbReference type="SAM" id="SignalP"/>
    </source>
</evidence>
<evidence type="ECO:0000256" key="4">
    <source>
        <dbReference type="ARBA" id="ARBA00023180"/>
    </source>
</evidence>
<keyword evidence="2" id="KW-0677">Repeat</keyword>
<name>A0A4Q0M887_9SPHI</name>
<keyword evidence="10" id="KW-0732">Signal</keyword>
<dbReference type="AlphaFoldDB" id="A0A4Q0M887"/>
<dbReference type="PANTHER" id="PTHR31736:SF9">
    <property type="entry name" value="ENDO-XYLOGALACTURONAN HYDROLASE A-RELATED"/>
    <property type="match status" value="1"/>
</dbReference>
<evidence type="ECO:0000313" key="11">
    <source>
        <dbReference type="EMBL" id="RXF69350.1"/>
    </source>
</evidence>
<dbReference type="InterPro" id="IPR012334">
    <property type="entry name" value="Pectin_lyas_fold"/>
</dbReference>
<evidence type="ECO:0000256" key="9">
    <source>
        <dbReference type="RuleBase" id="RU361169"/>
    </source>
</evidence>
<evidence type="ECO:0000256" key="6">
    <source>
        <dbReference type="ARBA" id="ARBA00023295"/>
    </source>
</evidence>
<evidence type="ECO:0000313" key="12">
    <source>
        <dbReference type="Proteomes" id="UP000290848"/>
    </source>
</evidence>
<dbReference type="PANTHER" id="PTHR31736">
    <property type="match status" value="1"/>
</dbReference>
<keyword evidence="6 9" id="KW-0326">Glycosidase</keyword>
<organism evidence="11 12">
    <name type="scientific">Arcticibacter tournemirensis</name>
    <dbReference type="NCBI Taxonomy" id="699437"/>
    <lineage>
        <taxon>Bacteria</taxon>
        <taxon>Pseudomonadati</taxon>
        <taxon>Bacteroidota</taxon>
        <taxon>Sphingobacteriia</taxon>
        <taxon>Sphingobacteriales</taxon>
        <taxon>Sphingobacteriaceae</taxon>
        <taxon>Arcticibacter</taxon>
    </lineage>
</organism>
<gene>
    <name evidence="11" type="ORF">EKH83_11730</name>
</gene>
<keyword evidence="5" id="KW-0119">Carbohydrate metabolism</keyword>
<evidence type="ECO:0000256" key="3">
    <source>
        <dbReference type="ARBA" id="ARBA00022801"/>
    </source>
</evidence>
<evidence type="ECO:0000256" key="7">
    <source>
        <dbReference type="ARBA" id="ARBA00023326"/>
    </source>
</evidence>
<dbReference type="InterPro" id="IPR011050">
    <property type="entry name" value="Pectin_lyase_fold/virulence"/>
</dbReference>
<dbReference type="InterPro" id="IPR000743">
    <property type="entry name" value="Glyco_hydro_28"/>
</dbReference>
<keyword evidence="3 9" id="KW-0378">Hydrolase</keyword>
<reference evidence="11 12" key="1">
    <citation type="submission" date="2018-12" db="EMBL/GenBank/DDBJ databases">
        <title>The Draft Genome Sequence of the Soil Bacterium Pedobacter tournemirensis R1.</title>
        <authorList>
            <person name="He J."/>
        </authorList>
    </citation>
    <scope>NUCLEOTIDE SEQUENCE [LARGE SCALE GENOMIC DNA]</scope>
    <source>
        <strain evidence="11 12">R1</strain>
    </source>
</reference>
<dbReference type="EMBL" id="RXOC01000007">
    <property type="protein sequence ID" value="RXF69350.1"/>
    <property type="molecule type" value="Genomic_DNA"/>
</dbReference>
<evidence type="ECO:0000256" key="5">
    <source>
        <dbReference type="ARBA" id="ARBA00023277"/>
    </source>
</evidence>
<evidence type="ECO:0000256" key="8">
    <source>
        <dbReference type="ARBA" id="ARBA00037278"/>
    </source>
</evidence>
<dbReference type="SUPFAM" id="SSF51126">
    <property type="entry name" value="Pectin lyase-like"/>
    <property type="match status" value="1"/>
</dbReference>
<dbReference type="RefSeq" id="WP_128769624.1">
    <property type="nucleotide sequence ID" value="NZ_RXOC01000007.1"/>
</dbReference>
<proteinExistence type="inferred from homology"/>
<sequence length="484" mass="54388">MKRVVWIAGLMCFIFQHLNATPHFAKDSVIVYPAPSGEELSQIYRVSASGKNVPVFIAKVEHPDKRYRQKMYDSERFKGGYYETTSFASIDLRGRVMINVEVADKIKIIKILPSSARIKAQIKGNKVSFEVNRAQQLTIEINGETVKSLHIFINPFEKNKPDPKDPNVIYYGPGIHNISHIQVGSNKTLYVAGGAILRATVDFSEKYSLEKETTVRLYSPSIVLNGNNIKLMGRGIIDGSLCPTHARRMISTQGKSILLQGVIIRDAPTWAMPVQCSENVIIDNLKLIGYRSNSDGINIVSSKKVTVQNCFVRTNDDLVVVKTNEGQGTAEHILVRNCVLWNHLAHALSIGAEVRENVKNVVFKDCDIIHDTGREWVLRIFQSDAATIQDVSFENIRIEEAVRFISVWIGKSIWSRDEFRGHIKNVDFKNINAKGNNLTIDLTGFDSDHQVENVILNNIKINGRAMTTKAVKRNDFVDNVVVKP</sequence>
<feature type="signal peptide" evidence="10">
    <location>
        <begin position="1"/>
        <end position="25"/>
    </location>
</feature>
<comment type="similarity">
    <text evidence="1 9">Belongs to the glycosyl hydrolase 28 family.</text>
</comment>